<reference evidence="1" key="1">
    <citation type="submission" date="2021-02" db="EMBL/GenBank/DDBJ databases">
        <title>Genome sequence Cadophora malorum strain M34.</title>
        <authorList>
            <person name="Stefanovic E."/>
            <person name="Vu D."/>
            <person name="Scully C."/>
            <person name="Dijksterhuis J."/>
            <person name="Roader J."/>
            <person name="Houbraken J."/>
        </authorList>
    </citation>
    <scope>NUCLEOTIDE SEQUENCE</scope>
    <source>
        <strain evidence="1">M34</strain>
    </source>
</reference>
<organism evidence="1 2">
    <name type="scientific">Cadophora malorum</name>
    <dbReference type="NCBI Taxonomy" id="108018"/>
    <lineage>
        <taxon>Eukaryota</taxon>
        <taxon>Fungi</taxon>
        <taxon>Dikarya</taxon>
        <taxon>Ascomycota</taxon>
        <taxon>Pezizomycotina</taxon>
        <taxon>Leotiomycetes</taxon>
        <taxon>Helotiales</taxon>
        <taxon>Ploettnerulaceae</taxon>
        <taxon>Cadophora</taxon>
    </lineage>
</organism>
<evidence type="ECO:0000313" key="2">
    <source>
        <dbReference type="Proteomes" id="UP000664132"/>
    </source>
</evidence>
<name>A0A8H7WKL6_9HELO</name>
<dbReference type="AlphaFoldDB" id="A0A8H7WKL6"/>
<protein>
    <submittedName>
        <fullName evidence="1">Uncharacterized protein</fullName>
    </submittedName>
</protein>
<evidence type="ECO:0000313" key="1">
    <source>
        <dbReference type="EMBL" id="KAG4426492.1"/>
    </source>
</evidence>
<accession>A0A8H7WKL6</accession>
<proteinExistence type="predicted"/>
<dbReference type="EMBL" id="JAFJYH010000002">
    <property type="protein sequence ID" value="KAG4426492.1"/>
    <property type="molecule type" value="Genomic_DNA"/>
</dbReference>
<keyword evidence="2" id="KW-1185">Reference proteome</keyword>
<comment type="caution">
    <text evidence="1">The sequence shown here is derived from an EMBL/GenBank/DDBJ whole genome shotgun (WGS) entry which is preliminary data.</text>
</comment>
<dbReference type="Proteomes" id="UP000664132">
    <property type="component" value="Unassembled WGS sequence"/>
</dbReference>
<gene>
    <name evidence="1" type="ORF">IFR04_000374</name>
</gene>
<sequence>MAPTYMPTDASERRQLGEARLLAMSDAEKKTYERLKALSNNTTNTTETESVPSEFDGVLSAEQLIMDMAEQTGRAITSALTPSTTAEVQRIIKQAEFSTRHSKGPTTAHACELLDIMDPEFP</sequence>